<gene>
    <name evidence="2" type="ORF">I8J29_07740</name>
</gene>
<dbReference type="Proteomes" id="UP000670947">
    <property type="component" value="Unassembled WGS sequence"/>
</dbReference>
<organism evidence="2 3">
    <name type="scientific">Paenibacillus artemisiicola</name>
    <dbReference type="NCBI Taxonomy" id="1172618"/>
    <lineage>
        <taxon>Bacteria</taxon>
        <taxon>Bacillati</taxon>
        <taxon>Bacillota</taxon>
        <taxon>Bacilli</taxon>
        <taxon>Bacillales</taxon>
        <taxon>Paenibacillaceae</taxon>
        <taxon>Paenibacillus</taxon>
    </lineage>
</organism>
<dbReference type="RefSeq" id="WP_208847045.1">
    <property type="nucleotide sequence ID" value="NZ_JAGGDJ010000003.1"/>
</dbReference>
<name>A0ABS3W712_9BACL</name>
<keyword evidence="1" id="KW-0472">Membrane</keyword>
<accession>A0ABS3W712</accession>
<keyword evidence="1" id="KW-1133">Transmembrane helix</keyword>
<evidence type="ECO:0000256" key="1">
    <source>
        <dbReference type="SAM" id="Phobius"/>
    </source>
</evidence>
<comment type="caution">
    <text evidence="2">The sequence shown here is derived from an EMBL/GenBank/DDBJ whole genome shotgun (WGS) entry which is preliminary data.</text>
</comment>
<keyword evidence="1" id="KW-0812">Transmembrane</keyword>
<dbReference type="InterPro" id="IPR020076">
    <property type="entry name" value="DUF2768"/>
</dbReference>
<reference evidence="2 3" key="1">
    <citation type="submission" date="2021-03" db="EMBL/GenBank/DDBJ databases">
        <title>Paenibacillus artemisicola MWE-103 whole genome sequence.</title>
        <authorList>
            <person name="Ham Y.J."/>
        </authorList>
    </citation>
    <scope>NUCLEOTIDE SEQUENCE [LARGE SCALE GENOMIC DNA]</scope>
    <source>
        <strain evidence="2 3">MWE-103</strain>
    </source>
</reference>
<sequence>MDPMMKMWVSLVGIGLMAAAAVLVTLARFKTKGFLRMALSLAAFLFLVIGGFLGLISIM</sequence>
<dbReference type="Pfam" id="PF10966">
    <property type="entry name" value="DUF2768"/>
    <property type="match status" value="1"/>
</dbReference>
<dbReference type="EMBL" id="JAGGDJ010000003">
    <property type="protein sequence ID" value="MBO7744080.1"/>
    <property type="molecule type" value="Genomic_DNA"/>
</dbReference>
<evidence type="ECO:0000313" key="3">
    <source>
        <dbReference type="Proteomes" id="UP000670947"/>
    </source>
</evidence>
<keyword evidence="3" id="KW-1185">Reference proteome</keyword>
<proteinExistence type="predicted"/>
<feature type="transmembrane region" description="Helical" evidence="1">
    <location>
        <begin position="37"/>
        <end position="58"/>
    </location>
</feature>
<evidence type="ECO:0000313" key="2">
    <source>
        <dbReference type="EMBL" id="MBO7744080.1"/>
    </source>
</evidence>
<protein>
    <submittedName>
        <fullName evidence="2">DUF2768 family protein</fullName>
    </submittedName>
</protein>